<gene>
    <name evidence="1" type="ORF">EDC26_103273</name>
</gene>
<accession>A0A4R3M834</accession>
<sequence>MLDTFEYGAGLVRFGCPLSLLFPGDALCRAARMKSATWKRLAIVGKGQGADSNDWWGRTKLLSLNGLVVQVMNADMEWEAARGAV</sequence>
<name>A0A4R3M834_9BURK</name>
<proteinExistence type="predicted"/>
<dbReference type="AlphaFoldDB" id="A0A4R3M834"/>
<dbReference type="EMBL" id="SMAJ01000003">
    <property type="protein sequence ID" value="TCT09654.1"/>
    <property type="molecule type" value="Genomic_DNA"/>
</dbReference>
<evidence type="ECO:0000313" key="2">
    <source>
        <dbReference type="Proteomes" id="UP000295525"/>
    </source>
</evidence>
<keyword evidence="2" id="KW-1185">Reference proteome</keyword>
<protein>
    <submittedName>
        <fullName evidence="1">Uncharacterized protein</fullName>
    </submittedName>
</protein>
<reference evidence="1 2" key="1">
    <citation type="submission" date="2019-03" db="EMBL/GenBank/DDBJ databases">
        <title>Genomic Encyclopedia of Type Strains, Phase IV (KMG-IV): sequencing the most valuable type-strain genomes for metagenomic binning, comparative biology and taxonomic classification.</title>
        <authorList>
            <person name="Goeker M."/>
        </authorList>
    </citation>
    <scope>NUCLEOTIDE SEQUENCE [LARGE SCALE GENOMIC DNA]</scope>
    <source>
        <strain evidence="1 2">DSM 24591</strain>
    </source>
</reference>
<organism evidence="1 2">
    <name type="scientific">Paralcaligenes ureilyticus</name>
    <dbReference type="NCBI Taxonomy" id="627131"/>
    <lineage>
        <taxon>Bacteria</taxon>
        <taxon>Pseudomonadati</taxon>
        <taxon>Pseudomonadota</taxon>
        <taxon>Betaproteobacteria</taxon>
        <taxon>Burkholderiales</taxon>
        <taxon>Alcaligenaceae</taxon>
        <taxon>Paralcaligenes</taxon>
    </lineage>
</organism>
<comment type="caution">
    <text evidence="1">The sequence shown here is derived from an EMBL/GenBank/DDBJ whole genome shotgun (WGS) entry which is preliminary data.</text>
</comment>
<dbReference type="Proteomes" id="UP000295525">
    <property type="component" value="Unassembled WGS sequence"/>
</dbReference>
<evidence type="ECO:0000313" key="1">
    <source>
        <dbReference type="EMBL" id="TCT09654.1"/>
    </source>
</evidence>